<feature type="compositionally biased region" description="Polar residues" evidence="6">
    <location>
        <begin position="681"/>
        <end position="697"/>
    </location>
</feature>
<keyword evidence="3 5" id="KW-0106">Calcium</keyword>
<proteinExistence type="predicted"/>
<name>A0A3S1AG03_ELYCH</name>
<sequence>MEIQLLVLVICCLLVRKVMANCQNPFQASTTVEILETDPKDTEVLNLGPSTNTIWSLSVSQPASHSAQLVTYFRVASEPTNLVWLVVLDKQLDLEQIYTDYSIVLETIILDLRCSDVSSGMQDAAVNSEVFNLQPLVSDADVYRGASDIDQFESSPYAGSLPDGYSVFDVAADGTVRLLLSLDYDAGETTFVLNVTVKDIGGLSSTATIRITVRNVNDNPPVFDFSGCSGDGCALTEYKATVTPDFTGQLTSIIPNAITATDPDLDPVSYRFVSGSPANFSSYLQIDAATGAVTMTQAVGEFRFGHFSVTVEAVDSNTTDSVVTDYNSATCVLLILVSGRDSDFPAVVVQSTASDDRDALFISTISLASFGAVALVLIVVLVIVLCCMRRDSQKLYTADQKQDRSQTLKERRKVKEGAAVMRSVHSDSERRFIRELSATDIQRGTDNPAFQHADLNGHVQTDQNSMSMARDANQLVMDMESYYSLQGVLPSPDRSAPTDTPELIAFQDAISLTDKASSLQSGQLESKTMGTTPIQYDNARDLQRQYTAIDLLTSVAPLRDRESSPVSSFLTTGQGVEVTPASSSVGTWRSVRSMRDVDVIGELEDLMAGSRDLRSISAHQSPPELPCYLHGYLPEQPDPSLEEAVTPFPSSRTIYTPTPGRSLEPNQLHSNSKTETHLPLSVSSKADNSTSTSKNRVVSSLHLEPDFSLTNFDTYQMSTQPSGRDFTAMSPNGHFLSSNPSQTVGNFRRNEDSVNQNVFTVSL</sequence>
<dbReference type="EMBL" id="RQTK01000022">
    <property type="protein sequence ID" value="RUS90937.1"/>
    <property type="molecule type" value="Genomic_DNA"/>
</dbReference>
<feature type="region of interest" description="Disordered" evidence="6">
    <location>
        <begin position="627"/>
        <end position="646"/>
    </location>
</feature>
<dbReference type="CDD" id="cd11304">
    <property type="entry name" value="Cadherin_repeat"/>
    <property type="match status" value="2"/>
</dbReference>
<dbReference type="GO" id="GO:0008013">
    <property type="term" value="F:beta-catenin binding"/>
    <property type="evidence" value="ECO:0007669"/>
    <property type="project" value="TreeGrafter"/>
</dbReference>
<feature type="transmembrane region" description="Helical" evidence="7">
    <location>
        <begin position="360"/>
        <end position="386"/>
    </location>
</feature>
<evidence type="ECO:0000256" key="1">
    <source>
        <dbReference type="ARBA" id="ARBA00004370"/>
    </source>
</evidence>
<dbReference type="GO" id="GO:0007156">
    <property type="term" value="P:homophilic cell adhesion via plasma membrane adhesion molecules"/>
    <property type="evidence" value="ECO:0007669"/>
    <property type="project" value="InterPro"/>
</dbReference>
<dbReference type="Proteomes" id="UP000271974">
    <property type="component" value="Unassembled WGS sequence"/>
</dbReference>
<accession>A0A3S1AG03</accession>
<dbReference type="AlphaFoldDB" id="A0A3S1AG03"/>
<evidence type="ECO:0000313" key="11">
    <source>
        <dbReference type="Proteomes" id="UP000271974"/>
    </source>
</evidence>
<comment type="caution">
    <text evidence="10">The sequence shown here is derived from an EMBL/GenBank/DDBJ whole genome shotgun (WGS) entry which is preliminary data.</text>
</comment>
<dbReference type="PRINTS" id="PR00205">
    <property type="entry name" value="CADHERIN"/>
</dbReference>
<dbReference type="STRING" id="188477.A0A3S1AG03"/>
<keyword evidence="7" id="KW-1133">Transmembrane helix</keyword>
<gene>
    <name evidence="10" type="ORF">EGW08_001334</name>
</gene>
<evidence type="ECO:0000256" key="4">
    <source>
        <dbReference type="ARBA" id="ARBA00023136"/>
    </source>
</evidence>
<evidence type="ECO:0000256" key="7">
    <source>
        <dbReference type="SAM" id="Phobius"/>
    </source>
</evidence>
<dbReference type="Gene3D" id="2.60.40.60">
    <property type="entry name" value="Cadherins"/>
    <property type="match status" value="2"/>
</dbReference>
<dbReference type="InterPro" id="IPR039808">
    <property type="entry name" value="Cadherin"/>
</dbReference>
<dbReference type="PROSITE" id="PS50268">
    <property type="entry name" value="CADHERIN_2"/>
    <property type="match status" value="2"/>
</dbReference>
<reference evidence="10 11" key="1">
    <citation type="submission" date="2019-01" db="EMBL/GenBank/DDBJ databases">
        <title>A draft genome assembly of the solar-powered sea slug Elysia chlorotica.</title>
        <authorList>
            <person name="Cai H."/>
            <person name="Li Q."/>
            <person name="Fang X."/>
            <person name="Li J."/>
            <person name="Curtis N.E."/>
            <person name="Altenburger A."/>
            <person name="Shibata T."/>
            <person name="Feng M."/>
            <person name="Maeda T."/>
            <person name="Schwartz J.A."/>
            <person name="Shigenobu S."/>
            <person name="Lundholm N."/>
            <person name="Nishiyama T."/>
            <person name="Yang H."/>
            <person name="Hasebe M."/>
            <person name="Li S."/>
            <person name="Pierce S.K."/>
            <person name="Wang J."/>
        </authorList>
    </citation>
    <scope>NUCLEOTIDE SEQUENCE [LARGE SCALE GENOMIC DNA]</scope>
    <source>
        <strain evidence="10">EC2010</strain>
        <tissue evidence="10">Whole organism of an adult</tissue>
    </source>
</reference>
<dbReference type="PANTHER" id="PTHR24027">
    <property type="entry name" value="CADHERIN-23"/>
    <property type="match status" value="1"/>
</dbReference>
<feature type="domain" description="Cadherin" evidence="9">
    <location>
        <begin position="146"/>
        <end position="223"/>
    </location>
</feature>
<dbReference type="GO" id="GO:0016477">
    <property type="term" value="P:cell migration"/>
    <property type="evidence" value="ECO:0007669"/>
    <property type="project" value="TreeGrafter"/>
</dbReference>
<feature type="region of interest" description="Disordered" evidence="6">
    <location>
        <begin position="651"/>
        <end position="697"/>
    </location>
</feature>
<keyword evidence="7" id="KW-0812">Transmembrane</keyword>
<keyword evidence="4 7" id="KW-0472">Membrane</keyword>
<feature type="domain" description="Cadherin" evidence="9">
    <location>
        <begin position="252"/>
        <end position="347"/>
    </location>
</feature>
<feature type="signal peptide" evidence="8">
    <location>
        <begin position="1"/>
        <end position="20"/>
    </location>
</feature>
<evidence type="ECO:0000256" key="2">
    <source>
        <dbReference type="ARBA" id="ARBA00022737"/>
    </source>
</evidence>
<evidence type="ECO:0000256" key="3">
    <source>
        <dbReference type="ARBA" id="ARBA00022837"/>
    </source>
</evidence>
<keyword evidence="8" id="KW-0732">Signal</keyword>
<protein>
    <recommendedName>
        <fullName evidence="9">Cadherin domain-containing protein</fullName>
    </recommendedName>
</protein>
<evidence type="ECO:0000313" key="10">
    <source>
        <dbReference type="EMBL" id="RUS90937.1"/>
    </source>
</evidence>
<evidence type="ECO:0000259" key="9">
    <source>
        <dbReference type="PROSITE" id="PS50268"/>
    </source>
</evidence>
<comment type="subcellular location">
    <subcellularLocation>
        <location evidence="1">Membrane</location>
    </subcellularLocation>
</comment>
<feature type="compositionally biased region" description="Polar residues" evidence="6">
    <location>
        <begin position="664"/>
        <end position="673"/>
    </location>
</feature>
<dbReference type="GO" id="GO:0045296">
    <property type="term" value="F:cadherin binding"/>
    <property type="evidence" value="ECO:0007669"/>
    <property type="project" value="TreeGrafter"/>
</dbReference>
<evidence type="ECO:0000256" key="8">
    <source>
        <dbReference type="SAM" id="SignalP"/>
    </source>
</evidence>
<dbReference type="SMART" id="SM00112">
    <property type="entry name" value="CA"/>
    <property type="match status" value="2"/>
</dbReference>
<dbReference type="PANTHER" id="PTHR24027:SF438">
    <property type="entry name" value="CADHERIN 23"/>
    <property type="match status" value="1"/>
</dbReference>
<dbReference type="GO" id="GO:0005509">
    <property type="term" value="F:calcium ion binding"/>
    <property type="evidence" value="ECO:0007669"/>
    <property type="project" value="UniProtKB-UniRule"/>
</dbReference>
<evidence type="ECO:0000256" key="5">
    <source>
        <dbReference type="PROSITE-ProRule" id="PRU00043"/>
    </source>
</evidence>
<organism evidence="10 11">
    <name type="scientific">Elysia chlorotica</name>
    <name type="common">Eastern emerald elysia</name>
    <name type="synonym">Sea slug</name>
    <dbReference type="NCBI Taxonomy" id="188477"/>
    <lineage>
        <taxon>Eukaryota</taxon>
        <taxon>Metazoa</taxon>
        <taxon>Spiralia</taxon>
        <taxon>Lophotrochozoa</taxon>
        <taxon>Mollusca</taxon>
        <taxon>Gastropoda</taxon>
        <taxon>Heterobranchia</taxon>
        <taxon>Euthyneura</taxon>
        <taxon>Panpulmonata</taxon>
        <taxon>Sacoglossa</taxon>
        <taxon>Placobranchoidea</taxon>
        <taxon>Plakobranchidae</taxon>
        <taxon>Elysia</taxon>
    </lineage>
</organism>
<keyword evidence="11" id="KW-1185">Reference proteome</keyword>
<dbReference type="SUPFAM" id="SSF49313">
    <property type="entry name" value="Cadherin-like"/>
    <property type="match status" value="2"/>
</dbReference>
<dbReference type="InterPro" id="IPR002126">
    <property type="entry name" value="Cadherin-like_dom"/>
</dbReference>
<keyword evidence="2" id="KW-0677">Repeat</keyword>
<dbReference type="GO" id="GO:0016342">
    <property type="term" value="C:catenin complex"/>
    <property type="evidence" value="ECO:0007669"/>
    <property type="project" value="TreeGrafter"/>
</dbReference>
<evidence type="ECO:0000256" key="6">
    <source>
        <dbReference type="SAM" id="MobiDB-lite"/>
    </source>
</evidence>
<feature type="chain" id="PRO_5018702096" description="Cadherin domain-containing protein" evidence="8">
    <location>
        <begin position="21"/>
        <end position="763"/>
    </location>
</feature>
<dbReference type="OrthoDB" id="6058902at2759"/>
<dbReference type="InterPro" id="IPR015919">
    <property type="entry name" value="Cadherin-like_sf"/>
</dbReference>